<keyword evidence="1" id="KW-0539">Nucleus</keyword>
<feature type="region of interest" description="Disordered" evidence="2">
    <location>
        <begin position="173"/>
        <end position="238"/>
    </location>
</feature>
<dbReference type="Pfam" id="PF00505">
    <property type="entry name" value="HMG_box"/>
    <property type="match status" value="1"/>
</dbReference>
<organism evidence="4">
    <name type="scientific">Ditylum brightwellii</name>
    <dbReference type="NCBI Taxonomy" id="49249"/>
    <lineage>
        <taxon>Eukaryota</taxon>
        <taxon>Sar</taxon>
        <taxon>Stramenopiles</taxon>
        <taxon>Ochrophyta</taxon>
        <taxon>Bacillariophyta</taxon>
        <taxon>Mediophyceae</taxon>
        <taxon>Lithodesmiophycidae</taxon>
        <taxon>Lithodesmiales</taxon>
        <taxon>Lithodesmiaceae</taxon>
        <taxon>Ditylum</taxon>
    </lineage>
</organism>
<dbReference type="InterPro" id="IPR009071">
    <property type="entry name" value="HMG_box_dom"/>
</dbReference>
<dbReference type="SMART" id="SM00398">
    <property type="entry name" value="HMG"/>
    <property type="match status" value="1"/>
</dbReference>
<name>A0A7S4T3I5_9STRA</name>
<feature type="region of interest" description="Disordered" evidence="2">
    <location>
        <begin position="1"/>
        <end position="28"/>
    </location>
</feature>
<proteinExistence type="predicted"/>
<dbReference type="GO" id="GO:0003677">
    <property type="term" value="F:DNA binding"/>
    <property type="evidence" value="ECO:0007669"/>
    <property type="project" value="UniProtKB-UniRule"/>
</dbReference>
<dbReference type="Gene3D" id="1.10.30.10">
    <property type="entry name" value="High mobility group box domain"/>
    <property type="match status" value="1"/>
</dbReference>
<dbReference type="GO" id="GO:0005634">
    <property type="term" value="C:nucleus"/>
    <property type="evidence" value="ECO:0007669"/>
    <property type="project" value="UniProtKB-UniRule"/>
</dbReference>
<dbReference type="InterPro" id="IPR036910">
    <property type="entry name" value="HMG_box_dom_sf"/>
</dbReference>
<protein>
    <recommendedName>
        <fullName evidence="3">HMG box domain-containing protein</fullName>
    </recommendedName>
</protein>
<feature type="domain" description="HMG box" evidence="3">
    <location>
        <begin position="121"/>
        <end position="198"/>
    </location>
</feature>
<keyword evidence="1" id="KW-0238">DNA-binding</keyword>
<feature type="compositionally biased region" description="Acidic residues" evidence="2">
    <location>
        <begin position="180"/>
        <end position="217"/>
    </location>
</feature>
<evidence type="ECO:0000256" key="1">
    <source>
        <dbReference type="PROSITE-ProRule" id="PRU00267"/>
    </source>
</evidence>
<accession>A0A7S4T3I5</accession>
<dbReference type="PROSITE" id="PS50118">
    <property type="entry name" value="HMG_BOX_2"/>
    <property type="match status" value="1"/>
</dbReference>
<feature type="region of interest" description="Disordered" evidence="2">
    <location>
        <begin position="86"/>
        <end position="126"/>
    </location>
</feature>
<dbReference type="AlphaFoldDB" id="A0A7S4T3I5"/>
<feature type="compositionally biased region" description="Pro residues" evidence="2">
    <location>
        <begin position="11"/>
        <end position="25"/>
    </location>
</feature>
<dbReference type="SUPFAM" id="SSF47095">
    <property type="entry name" value="HMG-box"/>
    <property type="match status" value="1"/>
</dbReference>
<feature type="DNA-binding region" description="HMG box" evidence="1">
    <location>
        <begin position="121"/>
        <end position="198"/>
    </location>
</feature>
<feature type="compositionally biased region" description="Low complexity" evidence="2">
    <location>
        <begin position="1"/>
        <end position="10"/>
    </location>
</feature>
<dbReference type="CDD" id="cd00084">
    <property type="entry name" value="HMG-box_SF"/>
    <property type="match status" value="1"/>
</dbReference>
<reference evidence="4" key="1">
    <citation type="submission" date="2021-01" db="EMBL/GenBank/DDBJ databases">
        <authorList>
            <person name="Corre E."/>
            <person name="Pelletier E."/>
            <person name="Niang G."/>
            <person name="Scheremetjew M."/>
            <person name="Finn R."/>
            <person name="Kale V."/>
            <person name="Holt S."/>
            <person name="Cochrane G."/>
            <person name="Meng A."/>
            <person name="Brown T."/>
            <person name="Cohen L."/>
        </authorList>
    </citation>
    <scope>NUCLEOTIDE SEQUENCE</scope>
    <source>
        <strain evidence="4">GSO104</strain>
    </source>
</reference>
<evidence type="ECO:0000256" key="2">
    <source>
        <dbReference type="SAM" id="MobiDB-lite"/>
    </source>
</evidence>
<feature type="compositionally biased region" description="Basic residues" evidence="2">
    <location>
        <begin position="99"/>
        <end position="116"/>
    </location>
</feature>
<sequence length="238" mass="26571">MATSTSSTTTTPPPPSQQQQQPPPTCSTTTTALVSFLRMEADIAEERAKKLRYQANELSRSLGLSSSDGIGGLNEIEALLEYSPHEMAPINPSTGLPKYKGKKRGRKPKIRKRPRKSINSPKRQHTAYTLFVQETYPGVRANHPELQSKDVITIVARMWKKDVGVDEKEVWKERAKACGDEEEDGVDEEHQEDEEEEESGIVEGEEEHEEEEEEDGDAQGNMTHVTAEIAEPMSIPQS</sequence>
<dbReference type="EMBL" id="HBNS01058376">
    <property type="protein sequence ID" value="CAE4663501.1"/>
    <property type="molecule type" value="Transcribed_RNA"/>
</dbReference>
<gene>
    <name evidence="4" type="ORF">DBRI00130_LOCUS41988</name>
</gene>
<evidence type="ECO:0000259" key="3">
    <source>
        <dbReference type="PROSITE" id="PS50118"/>
    </source>
</evidence>
<evidence type="ECO:0000313" key="4">
    <source>
        <dbReference type="EMBL" id="CAE4663501.1"/>
    </source>
</evidence>